<dbReference type="PROSITE" id="PS00636">
    <property type="entry name" value="DNAJ_1"/>
    <property type="match status" value="1"/>
</dbReference>
<proteinExistence type="predicted"/>
<gene>
    <name evidence="3" type="ORF">MSP1401_LOCUS6477</name>
</gene>
<dbReference type="PRINTS" id="PR00625">
    <property type="entry name" value="JDOMAIN"/>
</dbReference>
<evidence type="ECO:0000259" key="2">
    <source>
        <dbReference type="PROSITE" id="PS50076"/>
    </source>
</evidence>
<feature type="compositionally biased region" description="Low complexity" evidence="1">
    <location>
        <begin position="81"/>
        <end position="95"/>
    </location>
</feature>
<reference evidence="3" key="1">
    <citation type="submission" date="2021-01" db="EMBL/GenBank/DDBJ databases">
        <authorList>
            <person name="Corre E."/>
            <person name="Pelletier E."/>
            <person name="Niang G."/>
            <person name="Scheremetjew M."/>
            <person name="Finn R."/>
            <person name="Kale V."/>
            <person name="Holt S."/>
            <person name="Cochrane G."/>
            <person name="Meng A."/>
            <person name="Brown T."/>
            <person name="Cohen L."/>
        </authorList>
    </citation>
    <scope>NUCLEOTIDE SEQUENCE</scope>
    <source>
        <strain evidence="3">CCAC1681</strain>
    </source>
</reference>
<feature type="domain" description="J" evidence="2">
    <location>
        <begin position="6"/>
        <end position="72"/>
    </location>
</feature>
<evidence type="ECO:0000256" key="1">
    <source>
        <dbReference type="SAM" id="MobiDB-lite"/>
    </source>
</evidence>
<dbReference type="InterPro" id="IPR001623">
    <property type="entry name" value="DnaJ_domain"/>
</dbReference>
<dbReference type="EMBL" id="HBEN01007866">
    <property type="protein sequence ID" value="CAD8440736.1"/>
    <property type="molecule type" value="Transcribed_RNA"/>
</dbReference>
<feature type="compositionally biased region" description="Basic and acidic residues" evidence="1">
    <location>
        <begin position="193"/>
        <end position="220"/>
    </location>
</feature>
<dbReference type="GO" id="GO:0051087">
    <property type="term" value="F:protein-folding chaperone binding"/>
    <property type="evidence" value="ECO:0007669"/>
    <property type="project" value="TreeGrafter"/>
</dbReference>
<dbReference type="Gene3D" id="1.10.287.110">
    <property type="entry name" value="DnaJ domain"/>
    <property type="match status" value="1"/>
</dbReference>
<organism evidence="3">
    <name type="scientific">Micromonas pusilla</name>
    <name type="common">Picoplanktonic green alga</name>
    <name type="synonym">Chromulina pusilla</name>
    <dbReference type="NCBI Taxonomy" id="38833"/>
    <lineage>
        <taxon>Eukaryota</taxon>
        <taxon>Viridiplantae</taxon>
        <taxon>Chlorophyta</taxon>
        <taxon>Mamiellophyceae</taxon>
        <taxon>Mamiellales</taxon>
        <taxon>Mamiellaceae</taxon>
        <taxon>Micromonas</taxon>
    </lineage>
</organism>
<dbReference type="CDD" id="cd06257">
    <property type="entry name" value="DnaJ"/>
    <property type="match status" value="1"/>
</dbReference>
<dbReference type="PROSITE" id="PS50076">
    <property type="entry name" value="DNAJ_2"/>
    <property type="match status" value="1"/>
</dbReference>
<evidence type="ECO:0000313" key="3">
    <source>
        <dbReference type="EMBL" id="CAD8440736.1"/>
    </source>
</evidence>
<dbReference type="GO" id="GO:0044183">
    <property type="term" value="F:protein folding chaperone"/>
    <property type="evidence" value="ECO:0007669"/>
    <property type="project" value="TreeGrafter"/>
</dbReference>
<dbReference type="GO" id="GO:0005634">
    <property type="term" value="C:nucleus"/>
    <property type="evidence" value="ECO:0007669"/>
    <property type="project" value="TreeGrafter"/>
</dbReference>
<dbReference type="SMART" id="SM00271">
    <property type="entry name" value="DnaJ"/>
    <property type="match status" value="1"/>
</dbReference>
<sequence length="297" mass="31999">MDVDEDLYATLGVDPSADADSIRRAYRKLAVRWHPDKNPDDSATAEVMFKKVAAAYEVLSDARKRAAYDNGDFPERQNSEATRAGSRAGARFGARGTRGATPFGAEFGFGGGFAPHHDPFEVFREAFGGRDPFADDPFFADARGGFGLGASLFGRGDPPATRGAARGTGLGMGFGVPFFDAFETLARGGDAFFERGPGRGQRGVHDVSRERQSGLPRRDAGYGVGRSVSSQTVVIDGRRKTRVTTTIRHADGRVETFTDEHVDDGFPTERVGGRDREAALPRGGEGGHSRLARRGYF</sequence>
<dbReference type="PANTHER" id="PTHR43948:SF14">
    <property type="entry name" value="PROTEIN DNAJ, PUTATIVE-RELATED"/>
    <property type="match status" value="1"/>
</dbReference>
<dbReference type="InterPro" id="IPR018253">
    <property type="entry name" value="DnaJ_domain_CS"/>
</dbReference>
<dbReference type="PANTHER" id="PTHR43948">
    <property type="entry name" value="DNAJ HOMOLOG SUBFAMILY B"/>
    <property type="match status" value="1"/>
</dbReference>
<feature type="region of interest" description="Disordered" evidence="1">
    <location>
        <begin position="69"/>
        <end position="95"/>
    </location>
</feature>
<dbReference type="GO" id="GO:0051082">
    <property type="term" value="F:unfolded protein binding"/>
    <property type="evidence" value="ECO:0007669"/>
    <property type="project" value="TreeGrafter"/>
</dbReference>
<dbReference type="InterPro" id="IPR036869">
    <property type="entry name" value="J_dom_sf"/>
</dbReference>
<feature type="region of interest" description="Disordered" evidence="1">
    <location>
        <begin position="193"/>
        <end position="223"/>
    </location>
</feature>
<dbReference type="Pfam" id="PF00226">
    <property type="entry name" value="DnaJ"/>
    <property type="match status" value="1"/>
</dbReference>
<feature type="compositionally biased region" description="Basic and acidic residues" evidence="1">
    <location>
        <begin position="69"/>
        <end position="78"/>
    </location>
</feature>
<dbReference type="AlphaFoldDB" id="A0A7S0D267"/>
<protein>
    <recommendedName>
        <fullName evidence="2">J domain-containing protein</fullName>
    </recommendedName>
</protein>
<feature type="region of interest" description="Disordered" evidence="1">
    <location>
        <begin position="260"/>
        <end position="297"/>
    </location>
</feature>
<dbReference type="SUPFAM" id="SSF46565">
    <property type="entry name" value="Chaperone J-domain"/>
    <property type="match status" value="1"/>
</dbReference>
<dbReference type="GO" id="GO:0005737">
    <property type="term" value="C:cytoplasm"/>
    <property type="evidence" value="ECO:0007669"/>
    <property type="project" value="TreeGrafter"/>
</dbReference>
<accession>A0A7S0D267</accession>
<name>A0A7S0D267_MICPS</name>